<dbReference type="AlphaFoldDB" id="M2Y526"/>
<dbReference type="STRING" id="1244869.H261_19843"/>
<dbReference type="EMBL" id="AONQ01000078">
    <property type="protein sequence ID" value="EME68181.1"/>
    <property type="molecule type" value="Genomic_DNA"/>
</dbReference>
<gene>
    <name evidence="1" type="ORF">H261_19843</name>
</gene>
<comment type="caution">
    <text evidence="1">The sequence shown here is derived from an EMBL/GenBank/DDBJ whole genome shotgun (WGS) entry which is preliminary data.</text>
</comment>
<name>M2Y526_9PROT</name>
<organism evidence="1 2">
    <name type="scientific">Paramagnetospirillum caucaseum</name>
    <dbReference type="NCBI Taxonomy" id="1244869"/>
    <lineage>
        <taxon>Bacteria</taxon>
        <taxon>Pseudomonadati</taxon>
        <taxon>Pseudomonadota</taxon>
        <taxon>Alphaproteobacteria</taxon>
        <taxon>Rhodospirillales</taxon>
        <taxon>Magnetospirillaceae</taxon>
        <taxon>Paramagnetospirillum</taxon>
    </lineage>
</organism>
<proteinExistence type="predicted"/>
<evidence type="ECO:0000313" key="2">
    <source>
        <dbReference type="Proteomes" id="UP000011744"/>
    </source>
</evidence>
<dbReference type="RefSeq" id="WP_008621068.1">
    <property type="nucleotide sequence ID" value="NZ_AONQ01000078.1"/>
</dbReference>
<dbReference type="Proteomes" id="UP000011744">
    <property type="component" value="Unassembled WGS sequence"/>
</dbReference>
<keyword evidence="2" id="KW-1185">Reference proteome</keyword>
<sequence length="108" mass="11288">MTPATVHCLDQARAVLTAADTDRPVRLQSPPGAAGQHGIGWWLALMRAVAEEFPDHPVEAVLDCGDSPGLALAALRAGVAQVRVSGLPGDVRSKLDDIARQSGGRLED</sequence>
<dbReference type="InterPro" id="IPR013785">
    <property type="entry name" value="Aldolase_TIM"/>
</dbReference>
<dbReference type="SUPFAM" id="SSF51569">
    <property type="entry name" value="Aldolase"/>
    <property type="match status" value="1"/>
</dbReference>
<dbReference type="PATRIC" id="fig|1244869.3.peg.3948"/>
<protein>
    <submittedName>
        <fullName evidence="1">Uncharacterized protein</fullName>
    </submittedName>
</protein>
<dbReference type="Gene3D" id="3.20.20.70">
    <property type="entry name" value="Aldolase class I"/>
    <property type="match status" value="1"/>
</dbReference>
<evidence type="ECO:0000313" key="1">
    <source>
        <dbReference type="EMBL" id="EME68181.1"/>
    </source>
</evidence>
<accession>M2Y526</accession>
<reference evidence="1 2" key="1">
    <citation type="journal article" date="2014" name="Genome Announc.">
        <title>Draft Genome Sequence of Magnetospirillum sp. Strain SO-1, a Freshwater Magnetotactic Bacterium Isolated from the Ol'khovka River, Russia.</title>
        <authorList>
            <person name="Grouzdev D.S."/>
            <person name="Dziuba M.V."/>
            <person name="Sukhacheva M.S."/>
            <person name="Mardanov A.V."/>
            <person name="Beletskiy A.V."/>
            <person name="Kuznetsov B.B."/>
            <person name="Skryabin K.G."/>
        </authorList>
    </citation>
    <scope>NUCLEOTIDE SEQUENCE [LARGE SCALE GENOMIC DNA]</scope>
    <source>
        <strain evidence="1 2">SO-1</strain>
    </source>
</reference>
<dbReference type="OrthoDB" id="7360697at2"/>
<dbReference type="eggNOG" id="ENOG5033CRN">
    <property type="taxonomic scope" value="Bacteria"/>
</dbReference>